<organism evidence="3 4">
    <name type="scientific">Ceratopteris richardii</name>
    <name type="common">Triangle waterfern</name>
    <dbReference type="NCBI Taxonomy" id="49495"/>
    <lineage>
        <taxon>Eukaryota</taxon>
        <taxon>Viridiplantae</taxon>
        <taxon>Streptophyta</taxon>
        <taxon>Embryophyta</taxon>
        <taxon>Tracheophyta</taxon>
        <taxon>Polypodiopsida</taxon>
        <taxon>Polypodiidae</taxon>
        <taxon>Polypodiales</taxon>
        <taxon>Pteridineae</taxon>
        <taxon>Pteridaceae</taxon>
        <taxon>Parkerioideae</taxon>
        <taxon>Ceratopteris</taxon>
    </lineage>
</organism>
<gene>
    <name evidence="3" type="ORF">KP509_18G046300</name>
</gene>
<keyword evidence="4" id="KW-1185">Reference proteome</keyword>
<reference evidence="3" key="1">
    <citation type="submission" date="2021-08" db="EMBL/GenBank/DDBJ databases">
        <title>WGS assembly of Ceratopteris richardii.</title>
        <authorList>
            <person name="Marchant D.B."/>
            <person name="Chen G."/>
            <person name="Jenkins J."/>
            <person name="Shu S."/>
            <person name="Leebens-Mack J."/>
            <person name="Grimwood J."/>
            <person name="Schmutz J."/>
            <person name="Soltis P."/>
            <person name="Soltis D."/>
            <person name="Chen Z.-H."/>
        </authorList>
    </citation>
    <scope>NUCLEOTIDE SEQUENCE</scope>
    <source>
        <strain evidence="3">Whitten #5841</strain>
        <tissue evidence="3">Leaf</tissue>
    </source>
</reference>
<dbReference type="OrthoDB" id="693437at2759"/>
<feature type="domain" description="VQ" evidence="2">
    <location>
        <begin position="213"/>
        <end position="235"/>
    </location>
</feature>
<sequence length="469" mass="50999">MAPYQSSSPHRCCPHQSTPCPPSFFNLGVCAYSRSIAKPAFDGTSLLHSNSIRPSYPYKEISPSATTSQFHVLLERSSHLCDEEVDVKPSFNLNTGYVGRGHASPLEQLPKPKGLATIPSRLGVDDTTLREMKMPLFDVHSSGTALPSFNEQGSAPPQNFHSKTYDLKPNISSSISTESISGFQRFDRTSRSMIGAPPCRYAPNVRIVHIKAPKVVETDAANFRSIVQKLTGKSSKKTKKLKDLQRTEAESAEVGAPHHSSAVSTGLQTVKVQNFSELPHRRNGFSAPGTSTSEAYRKEATHAISNSFARQNTQEGIINSDKPMAITRVMEPVSDAIFLPSDESFSPQASSPIPISSLTSSSSPVSRNGEDSKSVASSASETTTILRWNSGSSFEIGDVCFEDPMESWSSDGKPKFTEWDIIWGLLSAVPAHELELPPLSGCSSSFEDTSTISESEDLWRVSREPGIIL</sequence>
<dbReference type="InterPro" id="IPR008889">
    <property type="entry name" value="VQ"/>
</dbReference>
<evidence type="ECO:0000313" key="4">
    <source>
        <dbReference type="Proteomes" id="UP000825935"/>
    </source>
</evidence>
<dbReference type="GO" id="GO:0005634">
    <property type="term" value="C:nucleus"/>
    <property type="evidence" value="ECO:0007669"/>
    <property type="project" value="TreeGrafter"/>
</dbReference>
<feature type="region of interest" description="Disordered" evidence="1">
    <location>
        <begin position="232"/>
        <end position="267"/>
    </location>
</feature>
<evidence type="ECO:0000259" key="2">
    <source>
        <dbReference type="Pfam" id="PF05678"/>
    </source>
</evidence>
<protein>
    <recommendedName>
        <fullName evidence="2">VQ domain-containing protein</fullName>
    </recommendedName>
</protein>
<evidence type="ECO:0000313" key="3">
    <source>
        <dbReference type="EMBL" id="KAH7365786.1"/>
    </source>
</evidence>
<comment type="caution">
    <text evidence="3">The sequence shown here is derived from an EMBL/GenBank/DDBJ whole genome shotgun (WGS) entry which is preliminary data.</text>
</comment>
<name>A0A8T2SQU7_CERRI</name>
<feature type="region of interest" description="Disordered" evidence="1">
    <location>
        <begin position="344"/>
        <end position="380"/>
    </location>
</feature>
<dbReference type="Proteomes" id="UP000825935">
    <property type="component" value="Chromosome 18"/>
</dbReference>
<dbReference type="PANTHER" id="PTHR33143:SF3">
    <property type="entry name" value="VQ MOTIF-CONTAINING PROTEIN 17-RELATED"/>
    <property type="match status" value="1"/>
</dbReference>
<accession>A0A8T2SQU7</accession>
<evidence type="ECO:0000256" key="1">
    <source>
        <dbReference type="SAM" id="MobiDB-lite"/>
    </source>
</evidence>
<proteinExistence type="predicted"/>
<dbReference type="Pfam" id="PF05678">
    <property type="entry name" value="VQ"/>
    <property type="match status" value="1"/>
</dbReference>
<dbReference type="PANTHER" id="PTHR33143">
    <property type="entry name" value="F16F4.1 PROTEIN-RELATED"/>
    <property type="match status" value="1"/>
</dbReference>
<dbReference type="InterPro" id="IPR039607">
    <property type="entry name" value="VQ_8/17/18/20/21/25"/>
</dbReference>
<feature type="compositionally biased region" description="Low complexity" evidence="1">
    <location>
        <begin position="344"/>
        <end position="366"/>
    </location>
</feature>
<dbReference type="AlphaFoldDB" id="A0A8T2SQU7"/>
<dbReference type="EMBL" id="CM035423">
    <property type="protein sequence ID" value="KAH7365786.1"/>
    <property type="molecule type" value="Genomic_DNA"/>
</dbReference>